<name>A0A811UPV6_CERCA</name>
<evidence type="ECO:0000313" key="1">
    <source>
        <dbReference type="EMBL" id="CAD7000920.1"/>
    </source>
</evidence>
<protein>
    <submittedName>
        <fullName evidence="1">(Mediterranean fruit fly) hypothetical protein</fullName>
    </submittedName>
</protein>
<reference evidence="1" key="1">
    <citation type="submission" date="2020-11" db="EMBL/GenBank/DDBJ databases">
        <authorList>
            <person name="Whitehead M."/>
        </authorList>
    </citation>
    <scope>NUCLEOTIDE SEQUENCE</scope>
    <source>
        <strain evidence="1">EGII</strain>
    </source>
</reference>
<dbReference type="EMBL" id="CAJHJT010000023">
    <property type="protein sequence ID" value="CAD7000920.1"/>
    <property type="molecule type" value="Genomic_DNA"/>
</dbReference>
<sequence length="243" mass="26615">MAVQKSSWPHLRNLALADGHCAKPGPIDVLIGMDEMDTFLRTGLCKVPTCTAVAQKTISGWVLFGKAMRLSNSNTNLQSPYCDVQLIKMVCFVTSNFKQKLKIRQKKHHLGWTDICKSLYVNQTGLRSSAQNDQQTCQVTKRKHYSVLKYISNIGQGNIHGGRILEVNESQMPYRGNAVYATGCIRCAIALLSPPWQRGIGMSARECNGTATAAWKSPKRPASATQDLVAIGTLSSIILCSTG</sequence>
<gene>
    <name evidence="1" type="ORF">CCAP1982_LOCUS9395</name>
</gene>
<proteinExistence type="predicted"/>
<dbReference type="AlphaFoldDB" id="A0A811UPV6"/>
<keyword evidence="2" id="KW-1185">Reference proteome</keyword>
<dbReference type="Proteomes" id="UP000606786">
    <property type="component" value="Unassembled WGS sequence"/>
</dbReference>
<organism evidence="1 2">
    <name type="scientific">Ceratitis capitata</name>
    <name type="common">Mediterranean fruit fly</name>
    <name type="synonym">Tephritis capitata</name>
    <dbReference type="NCBI Taxonomy" id="7213"/>
    <lineage>
        <taxon>Eukaryota</taxon>
        <taxon>Metazoa</taxon>
        <taxon>Ecdysozoa</taxon>
        <taxon>Arthropoda</taxon>
        <taxon>Hexapoda</taxon>
        <taxon>Insecta</taxon>
        <taxon>Pterygota</taxon>
        <taxon>Neoptera</taxon>
        <taxon>Endopterygota</taxon>
        <taxon>Diptera</taxon>
        <taxon>Brachycera</taxon>
        <taxon>Muscomorpha</taxon>
        <taxon>Tephritoidea</taxon>
        <taxon>Tephritidae</taxon>
        <taxon>Ceratitis</taxon>
        <taxon>Ceratitis</taxon>
    </lineage>
</organism>
<comment type="caution">
    <text evidence="1">The sequence shown here is derived from an EMBL/GenBank/DDBJ whole genome shotgun (WGS) entry which is preliminary data.</text>
</comment>
<accession>A0A811UPV6</accession>
<evidence type="ECO:0000313" key="2">
    <source>
        <dbReference type="Proteomes" id="UP000606786"/>
    </source>
</evidence>